<organism evidence="1 2">
    <name type="scientific">Panagrolaimus sp. JU765</name>
    <dbReference type="NCBI Taxonomy" id="591449"/>
    <lineage>
        <taxon>Eukaryota</taxon>
        <taxon>Metazoa</taxon>
        <taxon>Ecdysozoa</taxon>
        <taxon>Nematoda</taxon>
        <taxon>Chromadorea</taxon>
        <taxon>Rhabditida</taxon>
        <taxon>Tylenchina</taxon>
        <taxon>Panagrolaimomorpha</taxon>
        <taxon>Panagrolaimoidea</taxon>
        <taxon>Panagrolaimidae</taxon>
        <taxon>Panagrolaimus</taxon>
    </lineage>
</organism>
<evidence type="ECO:0000313" key="2">
    <source>
        <dbReference type="WBParaSite" id="JU765_v2.g14711.t1"/>
    </source>
</evidence>
<name>A0AC34QB09_9BILA</name>
<proteinExistence type="predicted"/>
<reference evidence="2" key="1">
    <citation type="submission" date="2022-11" db="UniProtKB">
        <authorList>
            <consortium name="WormBaseParasite"/>
        </authorList>
    </citation>
    <scope>IDENTIFICATION</scope>
</reference>
<evidence type="ECO:0000313" key="1">
    <source>
        <dbReference type="Proteomes" id="UP000887576"/>
    </source>
</evidence>
<protein>
    <submittedName>
        <fullName evidence="2">Uncharacterized protein</fullName>
    </submittedName>
</protein>
<sequence>MNKGANYFFIGYDRSFYRLCIGMSSNKILGFCSNYYLNLKRVYCFWGYIKVFLCFTFPFTLIYFGYCTKLQSYFVMGIMIRFLFILFIDLKILIIYYSELFFLFFVYFILLF</sequence>
<dbReference type="Proteomes" id="UP000887576">
    <property type="component" value="Unplaced"/>
</dbReference>
<dbReference type="WBParaSite" id="JU765_v2.g14711.t1">
    <property type="protein sequence ID" value="JU765_v2.g14711.t1"/>
    <property type="gene ID" value="JU765_v2.g14711"/>
</dbReference>
<accession>A0AC34QB09</accession>